<gene>
    <name evidence="1" type="ORF">POCTA_138.1.T1870027</name>
</gene>
<dbReference type="AlphaFoldDB" id="A0A8S1YLA1"/>
<reference evidence="1" key="1">
    <citation type="submission" date="2021-01" db="EMBL/GenBank/DDBJ databases">
        <authorList>
            <consortium name="Genoscope - CEA"/>
            <person name="William W."/>
        </authorList>
    </citation>
    <scope>NUCLEOTIDE SEQUENCE</scope>
</reference>
<name>A0A8S1YLA1_PAROT</name>
<evidence type="ECO:0000313" key="2">
    <source>
        <dbReference type="Proteomes" id="UP000683925"/>
    </source>
</evidence>
<organism evidence="1 2">
    <name type="scientific">Paramecium octaurelia</name>
    <dbReference type="NCBI Taxonomy" id="43137"/>
    <lineage>
        <taxon>Eukaryota</taxon>
        <taxon>Sar</taxon>
        <taxon>Alveolata</taxon>
        <taxon>Ciliophora</taxon>
        <taxon>Intramacronucleata</taxon>
        <taxon>Oligohymenophorea</taxon>
        <taxon>Peniculida</taxon>
        <taxon>Parameciidae</taxon>
        <taxon>Paramecium</taxon>
    </lineage>
</organism>
<proteinExistence type="predicted"/>
<sequence length="77" mass="9298">MNCFRSTKNIKESHQFHSAQVNLYQNNKKCRKMKTKYPIVYEIMNKNSINNRKVVSHLLLIKIAHMYQLLQEFNKNI</sequence>
<comment type="caution">
    <text evidence="1">The sequence shown here is derived from an EMBL/GenBank/DDBJ whole genome shotgun (WGS) entry which is preliminary data.</text>
</comment>
<dbReference type="Proteomes" id="UP000683925">
    <property type="component" value="Unassembled WGS sequence"/>
</dbReference>
<protein>
    <submittedName>
        <fullName evidence="1">Uncharacterized protein</fullName>
    </submittedName>
</protein>
<accession>A0A8S1YLA1</accession>
<evidence type="ECO:0000313" key="1">
    <source>
        <dbReference type="EMBL" id="CAD8214729.1"/>
    </source>
</evidence>
<keyword evidence="2" id="KW-1185">Reference proteome</keyword>
<dbReference type="EMBL" id="CAJJDP010000191">
    <property type="protein sequence ID" value="CAD8214729.1"/>
    <property type="molecule type" value="Genomic_DNA"/>
</dbReference>